<dbReference type="SUPFAM" id="SSF47203">
    <property type="entry name" value="Acyl-CoA dehydrogenase C-terminal domain-like"/>
    <property type="match status" value="1"/>
</dbReference>
<dbReference type="InterPro" id="IPR009075">
    <property type="entry name" value="AcylCo_DH/oxidase_C"/>
</dbReference>
<keyword evidence="3 5" id="KW-0285">Flavoprotein</keyword>
<dbReference type="GO" id="GO:0016491">
    <property type="term" value="F:oxidoreductase activity"/>
    <property type="evidence" value="ECO:0007669"/>
    <property type="project" value="UniProtKB-KW"/>
</dbReference>
<evidence type="ECO:0000256" key="1">
    <source>
        <dbReference type="ARBA" id="ARBA00001974"/>
    </source>
</evidence>
<protein>
    <submittedName>
        <fullName evidence="9">Acyl-CoA dehydrogenase family protein</fullName>
        <ecNumber evidence="9">1.-.-.-</ecNumber>
    </submittedName>
</protein>
<dbReference type="Gene3D" id="2.40.110.10">
    <property type="entry name" value="Butyryl-CoA Dehydrogenase, subunit A, domain 2"/>
    <property type="match status" value="1"/>
</dbReference>
<keyword evidence="4 5" id="KW-0274">FAD</keyword>
<name>A0ABW6FTQ2_9ACTN</name>
<evidence type="ECO:0000256" key="3">
    <source>
        <dbReference type="ARBA" id="ARBA00022630"/>
    </source>
</evidence>
<dbReference type="EMBL" id="JBHXIJ010000329">
    <property type="protein sequence ID" value="MFD5103086.1"/>
    <property type="molecule type" value="Genomic_DNA"/>
</dbReference>
<evidence type="ECO:0000259" key="8">
    <source>
        <dbReference type="Pfam" id="PF02771"/>
    </source>
</evidence>
<dbReference type="Gene3D" id="1.10.540.10">
    <property type="entry name" value="Acyl-CoA dehydrogenase/oxidase, N-terminal domain"/>
    <property type="match status" value="1"/>
</dbReference>
<dbReference type="InterPro" id="IPR036250">
    <property type="entry name" value="AcylCo_DH-like_C"/>
</dbReference>
<dbReference type="InterPro" id="IPR009100">
    <property type="entry name" value="AcylCoA_DH/oxidase_NM_dom_sf"/>
</dbReference>
<dbReference type="InterPro" id="IPR046373">
    <property type="entry name" value="Acyl-CoA_Oxase/DH_mid-dom_sf"/>
</dbReference>
<comment type="cofactor">
    <cofactor evidence="1 5">
        <name>FAD</name>
        <dbReference type="ChEBI" id="CHEBI:57692"/>
    </cofactor>
</comment>
<sequence length="410" mass="44691">MSCDHHEDAFPVRPAARDRRAREWAHGFAEKYVRPVAAEYDEREEMPWAVIEEAAKVGLYTPEFALQMIADPTGLLQPVVAEEIFWGDGGMGQALLGTFLPAAALFGAATKEQIDTWLPAFFGTPGDRTVAALCASEPNAGSDAAAIRTHARYDEATKEWVLNGTKTWATNGGIASIHVVNAVADPALGARGHALFLIPPGTRGLRQGQKFSKHGLRASHTAEVVLDDVRIPADLVLGGKDALDQRLATAREGTRVRVPAAMATFEMTRPGIGAMAVGVARAAYEYALEYAGVREQFGRPIIDNQAIAFTLADMAMEIDAARLLVWRASHMMMRGKPFTRAEGSMAKLKASEVAVRTTERAVQILGGNSYTRDYPVERWARDAKIFTIYEGTSEIQRLAISRALSGRRIR</sequence>
<evidence type="ECO:0000313" key="10">
    <source>
        <dbReference type="Proteomes" id="UP001598448"/>
    </source>
</evidence>
<feature type="domain" description="Acyl-CoA dehydrogenase/oxidase C-terminal" evidence="6">
    <location>
        <begin position="260"/>
        <end position="404"/>
    </location>
</feature>
<comment type="caution">
    <text evidence="9">The sequence shown here is derived from an EMBL/GenBank/DDBJ whole genome shotgun (WGS) entry which is preliminary data.</text>
</comment>
<keyword evidence="10" id="KW-1185">Reference proteome</keyword>
<dbReference type="InterPro" id="IPR013786">
    <property type="entry name" value="AcylCoA_DH/ox_N"/>
</dbReference>
<dbReference type="SUPFAM" id="SSF56645">
    <property type="entry name" value="Acyl-CoA dehydrogenase NM domain-like"/>
    <property type="match status" value="1"/>
</dbReference>
<gene>
    <name evidence="9" type="ORF">ACFWJN_29535</name>
</gene>
<evidence type="ECO:0000256" key="5">
    <source>
        <dbReference type="RuleBase" id="RU362125"/>
    </source>
</evidence>
<proteinExistence type="inferred from homology"/>
<dbReference type="InterPro" id="IPR006091">
    <property type="entry name" value="Acyl-CoA_Oxase/DH_mid-dom"/>
</dbReference>
<dbReference type="Pfam" id="PF02771">
    <property type="entry name" value="Acyl-CoA_dh_N"/>
    <property type="match status" value="1"/>
</dbReference>
<evidence type="ECO:0000313" key="9">
    <source>
        <dbReference type="EMBL" id="MFD5103086.1"/>
    </source>
</evidence>
<dbReference type="PANTHER" id="PTHR43884:SF12">
    <property type="entry name" value="ISOVALERYL-COA DEHYDROGENASE, MITOCHONDRIAL-RELATED"/>
    <property type="match status" value="1"/>
</dbReference>
<evidence type="ECO:0000256" key="2">
    <source>
        <dbReference type="ARBA" id="ARBA00009347"/>
    </source>
</evidence>
<feature type="domain" description="Acyl-CoA oxidase/dehydrogenase middle" evidence="7">
    <location>
        <begin position="132"/>
        <end position="229"/>
    </location>
</feature>
<dbReference type="PANTHER" id="PTHR43884">
    <property type="entry name" value="ACYL-COA DEHYDROGENASE"/>
    <property type="match status" value="1"/>
</dbReference>
<feature type="domain" description="Acyl-CoA dehydrogenase/oxidase N-terminal" evidence="8">
    <location>
        <begin position="19"/>
        <end position="121"/>
    </location>
</feature>
<comment type="similarity">
    <text evidence="2 5">Belongs to the acyl-CoA dehydrogenase family.</text>
</comment>
<evidence type="ECO:0000256" key="4">
    <source>
        <dbReference type="ARBA" id="ARBA00022827"/>
    </source>
</evidence>
<evidence type="ECO:0000259" key="7">
    <source>
        <dbReference type="Pfam" id="PF02770"/>
    </source>
</evidence>
<organism evidence="9 10">
    <name type="scientific">Streptomyces albidochromogenes</name>
    <dbReference type="NCBI Taxonomy" id="329524"/>
    <lineage>
        <taxon>Bacteria</taxon>
        <taxon>Bacillati</taxon>
        <taxon>Actinomycetota</taxon>
        <taxon>Actinomycetes</taxon>
        <taxon>Kitasatosporales</taxon>
        <taxon>Streptomycetaceae</taxon>
        <taxon>Streptomyces</taxon>
    </lineage>
</organism>
<evidence type="ECO:0000259" key="6">
    <source>
        <dbReference type="Pfam" id="PF00441"/>
    </source>
</evidence>
<dbReference type="Pfam" id="PF00441">
    <property type="entry name" value="Acyl-CoA_dh_1"/>
    <property type="match status" value="1"/>
</dbReference>
<dbReference type="Proteomes" id="UP001598448">
    <property type="component" value="Unassembled WGS sequence"/>
</dbReference>
<keyword evidence="5 9" id="KW-0560">Oxidoreductase</keyword>
<dbReference type="RefSeq" id="WP_386720976.1">
    <property type="nucleotide sequence ID" value="NZ_JBHXIJ010000329.1"/>
</dbReference>
<accession>A0ABW6FTQ2</accession>
<dbReference type="Pfam" id="PF02770">
    <property type="entry name" value="Acyl-CoA_dh_M"/>
    <property type="match status" value="1"/>
</dbReference>
<reference evidence="9 10" key="1">
    <citation type="submission" date="2024-09" db="EMBL/GenBank/DDBJ databases">
        <title>The Natural Products Discovery Center: Release of the First 8490 Sequenced Strains for Exploring Actinobacteria Biosynthetic Diversity.</title>
        <authorList>
            <person name="Kalkreuter E."/>
            <person name="Kautsar S.A."/>
            <person name="Yang D."/>
            <person name="Bader C.D."/>
            <person name="Teijaro C.N."/>
            <person name="Fluegel L."/>
            <person name="Davis C.M."/>
            <person name="Simpson J.R."/>
            <person name="Lauterbach L."/>
            <person name="Steele A.D."/>
            <person name="Gui C."/>
            <person name="Meng S."/>
            <person name="Li G."/>
            <person name="Viehrig K."/>
            <person name="Ye F."/>
            <person name="Su P."/>
            <person name="Kiefer A.F."/>
            <person name="Nichols A."/>
            <person name="Cepeda A.J."/>
            <person name="Yan W."/>
            <person name="Fan B."/>
            <person name="Jiang Y."/>
            <person name="Adhikari A."/>
            <person name="Zheng C.-J."/>
            <person name="Schuster L."/>
            <person name="Cowan T.M."/>
            <person name="Smanski M.J."/>
            <person name="Chevrette M.G."/>
            <person name="De Carvalho L.P.S."/>
            <person name="Shen B."/>
        </authorList>
    </citation>
    <scope>NUCLEOTIDE SEQUENCE [LARGE SCALE GENOMIC DNA]</scope>
    <source>
        <strain evidence="9 10">NPDC058348</strain>
    </source>
</reference>
<dbReference type="Gene3D" id="1.20.140.10">
    <property type="entry name" value="Butyryl-CoA Dehydrogenase, subunit A, domain 3"/>
    <property type="match status" value="1"/>
</dbReference>
<dbReference type="InterPro" id="IPR037069">
    <property type="entry name" value="AcylCoA_DH/ox_N_sf"/>
</dbReference>
<dbReference type="EC" id="1.-.-.-" evidence="9"/>